<evidence type="ECO:0000256" key="1">
    <source>
        <dbReference type="ARBA" id="ARBA00022603"/>
    </source>
</evidence>
<name>A0A9P8VVK5_9HYPO</name>
<evidence type="ECO:0000256" key="4">
    <source>
        <dbReference type="ARBA" id="ARBA00023453"/>
    </source>
</evidence>
<dbReference type="PROSITE" id="PS51682">
    <property type="entry name" value="SAM_OMT_I"/>
    <property type="match status" value="1"/>
</dbReference>
<dbReference type="EMBL" id="JAGPYM010000035">
    <property type="protein sequence ID" value="KAH6876428.1"/>
    <property type="molecule type" value="Genomic_DNA"/>
</dbReference>
<dbReference type="InterPro" id="IPR029063">
    <property type="entry name" value="SAM-dependent_MTases_sf"/>
</dbReference>
<dbReference type="GO" id="GO:0008171">
    <property type="term" value="F:O-methyltransferase activity"/>
    <property type="evidence" value="ECO:0007669"/>
    <property type="project" value="InterPro"/>
</dbReference>
<keyword evidence="3" id="KW-0949">S-adenosyl-L-methionine</keyword>
<dbReference type="Proteomes" id="UP000777438">
    <property type="component" value="Unassembled WGS sequence"/>
</dbReference>
<protein>
    <submittedName>
        <fullName evidence="5">O-methyltransferas-like protein family 3</fullName>
    </submittedName>
</protein>
<dbReference type="PANTHER" id="PTHR10509:SF14">
    <property type="entry name" value="CAFFEOYL-COA O-METHYLTRANSFERASE 3-RELATED"/>
    <property type="match status" value="1"/>
</dbReference>
<dbReference type="GO" id="GO:0032259">
    <property type="term" value="P:methylation"/>
    <property type="evidence" value="ECO:0007669"/>
    <property type="project" value="UniProtKB-KW"/>
</dbReference>
<dbReference type="PANTHER" id="PTHR10509">
    <property type="entry name" value="O-METHYLTRANSFERASE-RELATED"/>
    <property type="match status" value="1"/>
</dbReference>
<keyword evidence="1" id="KW-0489">Methyltransferase</keyword>
<comment type="similarity">
    <text evidence="4">Belongs to the class I-like SAM-binding methyltransferase superfamily. Cation-dependent O-methyltransferase family.</text>
</comment>
<dbReference type="GO" id="GO:0008757">
    <property type="term" value="F:S-adenosylmethionine-dependent methyltransferase activity"/>
    <property type="evidence" value="ECO:0007669"/>
    <property type="project" value="TreeGrafter"/>
</dbReference>
<keyword evidence="2" id="KW-0808">Transferase</keyword>
<dbReference type="Pfam" id="PF01596">
    <property type="entry name" value="Methyltransf_3"/>
    <property type="match status" value="1"/>
</dbReference>
<accession>A0A9P8VVK5</accession>
<dbReference type="SUPFAM" id="SSF53335">
    <property type="entry name" value="S-adenosyl-L-methionine-dependent methyltransferases"/>
    <property type="match status" value="1"/>
</dbReference>
<evidence type="ECO:0000313" key="5">
    <source>
        <dbReference type="EMBL" id="KAH6876428.1"/>
    </source>
</evidence>
<comment type="caution">
    <text evidence="5">The sequence shown here is derived from an EMBL/GenBank/DDBJ whole genome shotgun (WGS) entry which is preliminary data.</text>
</comment>
<dbReference type="AlphaFoldDB" id="A0A9P8VVK5"/>
<reference evidence="5 6" key="1">
    <citation type="journal article" date="2021" name="Nat. Commun.">
        <title>Genetic determinants of endophytism in the Arabidopsis root mycobiome.</title>
        <authorList>
            <person name="Mesny F."/>
            <person name="Miyauchi S."/>
            <person name="Thiergart T."/>
            <person name="Pickel B."/>
            <person name="Atanasova L."/>
            <person name="Karlsson M."/>
            <person name="Huettel B."/>
            <person name="Barry K.W."/>
            <person name="Haridas S."/>
            <person name="Chen C."/>
            <person name="Bauer D."/>
            <person name="Andreopoulos W."/>
            <person name="Pangilinan J."/>
            <person name="LaButti K."/>
            <person name="Riley R."/>
            <person name="Lipzen A."/>
            <person name="Clum A."/>
            <person name="Drula E."/>
            <person name="Henrissat B."/>
            <person name="Kohler A."/>
            <person name="Grigoriev I.V."/>
            <person name="Martin F.M."/>
            <person name="Hacquard S."/>
        </authorList>
    </citation>
    <scope>NUCLEOTIDE SEQUENCE [LARGE SCALE GENOMIC DNA]</scope>
    <source>
        <strain evidence="5 6">MPI-CAGE-CH-0241</strain>
    </source>
</reference>
<dbReference type="InterPro" id="IPR050362">
    <property type="entry name" value="Cation-dep_OMT"/>
</dbReference>
<sequence length="253" mass="27766">MASQIPKQRQEYPSSNIPKNLTEDWKEIDEYAMSHLHPARRGTNATVNSVLEQTLDAGKKADMPPGNVSPAWGKFLTIQARAIKAKYALEVGTLAGFSAIWMATQVPELQLDTIEYSPKHAEVAQQNINAAGVSDRVNIHQGAGLDVLARFERDVLKGTRPRFDFVFIDADKVNSAAYFDYAVRMGRSGSIIIVDNVMGRFGVKVSEENPEEEHAVGGKLVIEAVGKDERVDATVMQFVGAKGYDGYLIALVL</sequence>
<gene>
    <name evidence="5" type="ORF">B0T10DRAFT_198910</name>
</gene>
<evidence type="ECO:0000256" key="2">
    <source>
        <dbReference type="ARBA" id="ARBA00022679"/>
    </source>
</evidence>
<dbReference type="InterPro" id="IPR002935">
    <property type="entry name" value="SAM_O-MeTrfase"/>
</dbReference>
<dbReference type="OrthoDB" id="10251242at2759"/>
<keyword evidence="6" id="KW-1185">Reference proteome</keyword>
<organism evidence="5 6">
    <name type="scientific">Thelonectria olida</name>
    <dbReference type="NCBI Taxonomy" id="1576542"/>
    <lineage>
        <taxon>Eukaryota</taxon>
        <taxon>Fungi</taxon>
        <taxon>Dikarya</taxon>
        <taxon>Ascomycota</taxon>
        <taxon>Pezizomycotina</taxon>
        <taxon>Sordariomycetes</taxon>
        <taxon>Hypocreomycetidae</taxon>
        <taxon>Hypocreales</taxon>
        <taxon>Nectriaceae</taxon>
        <taxon>Thelonectria</taxon>
    </lineage>
</organism>
<proteinExistence type="inferred from homology"/>
<evidence type="ECO:0000256" key="3">
    <source>
        <dbReference type="ARBA" id="ARBA00022691"/>
    </source>
</evidence>
<evidence type="ECO:0000313" key="6">
    <source>
        <dbReference type="Proteomes" id="UP000777438"/>
    </source>
</evidence>
<dbReference type="Gene3D" id="3.40.50.150">
    <property type="entry name" value="Vaccinia Virus protein VP39"/>
    <property type="match status" value="1"/>
</dbReference>